<organism evidence="2 3">
    <name type="scientific">Stephanodiscus triporus</name>
    <dbReference type="NCBI Taxonomy" id="2934178"/>
    <lineage>
        <taxon>Eukaryota</taxon>
        <taxon>Sar</taxon>
        <taxon>Stramenopiles</taxon>
        <taxon>Ochrophyta</taxon>
        <taxon>Bacillariophyta</taxon>
        <taxon>Coscinodiscophyceae</taxon>
        <taxon>Thalassiosirophycidae</taxon>
        <taxon>Stephanodiscales</taxon>
        <taxon>Stephanodiscaceae</taxon>
        <taxon>Stephanodiscus</taxon>
    </lineage>
</organism>
<keyword evidence="3" id="KW-1185">Reference proteome</keyword>
<accession>A0ABD3QAN1</accession>
<dbReference type="AlphaFoldDB" id="A0ABD3QAN1"/>
<dbReference type="Proteomes" id="UP001530315">
    <property type="component" value="Unassembled WGS sequence"/>
</dbReference>
<name>A0ABD3QAN1_9STRA</name>
<protein>
    <submittedName>
        <fullName evidence="2">Uncharacterized protein</fullName>
    </submittedName>
</protein>
<proteinExistence type="predicted"/>
<evidence type="ECO:0000313" key="1">
    <source>
        <dbReference type="EMBL" id="KAL3765033.1"/>
    </source>
</evidence>
<evidence type="ECO:0000313" key="2">
    <source>
        <dbReference type="EMBL" id="KAL3797059.1"/>
    </source>
</evidence>
<reference evidence="2 3" key="1">
    <citation type="submission" date="2024-10" db="EMBL/GenBank/DDBJ databases">
        <title>Updated reference genomes for cyclostephanoid diatoms.</title>
        <authorList>
            <person name="Roberts W.R."/>
            <person name="Alverson A.J."/>
        </authorList>
    </citation>
    <scope>NUCLEOTIDE SEQUENCE [LARGE SCALE GENOMIC DNA]</scope>
    <source>
        <strain evidence="2 3">AJA276-08</strain>
    </source>
</reference>
<gene>
    <name evidence="1" type="ORF">ACHAW5_004292</name>
    <name evidence="2" type="ORF">ACHAW5_009645</name>
</gene>
<comment type="caution">
    <text evidence="2">The sequence shown here is derived from an EMBL/GenBank/DDBJ whole genome shotgun (WGS) entry which is preliminary data.</text>
</comment>
<dbReference type="EMBL" id="JALLAZ020001759">
    <property type="protein sequence ID" value="KAL3765033.1"/>
    <property type="molecule type" value="Genomic_DNA"/>
</dbReference>
<dbReference type="EMBL" id="JALLAZ020000360">
    <property type="protein sequence ID" value="KAL3797059.1"/>
    <property type="molecule type" value="Genomic_DNA"/>
</dbReference>
<sequence>MGDDEALCRYGAPGRAMGEACDRAKIKPRLPDFVDATGKVDRGDYLRCRYEYPTVNGEYVKTRVCKPSGEWGAP</sequence>
<evidence type="ECO:0000313" key="3">
    <source>
        <dbReference type="Proteomes" id="UP001530315"/>
    </source>
</evidence>